<dbReference type="AlphaFoldDB" id="A0A0F9ZJC2"/>
<dbReference type="PANTHER" id="PTHR30582">
    <property type="entry name" value="L,D-TRANSPEPTIDASE"/>
    <property type="match status" value="1"/>
</dbReference>
<dbReference type="SUPFAM" id="SSF141523">
    <property type="entry name" value="L,D-transpeptidase catalytic domain-like"/>
    <property type="match status" value="1"/>
</dbReference>
<dbReference type="Pfam" id="PF03734">
    <property type="entry name" value="YkuD"/>
    <property type="match status" value="1"/>
</dbReference>
<dbReference type="STRING" id="1618566.UR35_C0010G0006"/>
<dbReference type="GO" id="GO:0071972">
    <property type="term" value="F:peptidoglycan L,D-transpeptidase activity"/>
    <property type="evidence" value="ECO:0007669"/>
    <property type="project" value="TreeGrafter"/>
</dbReference>
<dbReference type="GO" id="GO:0008360">
    <property type="term" value="P:regulation of cell shape"/>
    <property type="evidence" value="ECO:0007669"/>
    <property type="project" value="UniProtKB-UniRule"/>
</dbReference>
<keyword evidence="3 6" id="KW-0133">Cell shape</keyword>
<feature type="domain" description="L,D-TPase catalytic" evidence="7">
    <location>
        <begin position="76"/>
        <end position="201"/>
    </location>
</feature>
<comment type="pathway">
    <text evidence="1 6">Cell wall biogenesis; peptidoglycan biosynthesis.</text>
</comment>
<gene>
    <name evidence="8" type="ORF">UR35_C0010G0006</name>
</gene>
<dbReference type="InterPro" id="IPR038063">
    <property type="entry name" value="Transpep_catalytic_dom"/>
</dbReference>
<keyword evidence="5 6" id="KW-0961">Cell wall biogenesis/degradation</keyword>
<keyword evidence="4 6" id="KW-0573">Peptidoglycan synthesis</keyword>
<dbReference type="GO" id="GO:0071555">
    <property type="term" value="P:cell wall organization"/>
    <property type="evidence" value="ECO:0007669"/>
    <property type="project" value="UniProtKB-UniRule"/>
</dbReference>
<organism evidence="8 9">
    <name type="scientific">Candidatus Woesebacteria bacterium GW2011_GWB1_33_22</name>
    <dbReference type="NCBI Taxonomy" id="1618566"/>
    <lineage>
        <taxon>Bacteria</taxon>
        <taxon>Candidatus Woeseibacteriota</taxon>
    </lineage>
</organism>
<dbReference type="Proteomes" id="UP000034778">
    <property type="component" value="Unassembled WGS sequence"/>
</dbReference>
<dbReference type="Gene3D" id="2.40.440.10">
    <property type="entry name" value="L,D-transpeptidase catalytic domain-like"/>
    <property type="match status" value="1"/>
</dbReference>
<evidence type="ECO:0000256" key="2">
    <source>
        <dbReference type="ARBA" id="ARBA00022679"/>
    </source>
</evidence>
<evidence type="ECO:0000256" key="6">
    <source>
        <dbReference type="PROSITE-ProRule" id="PRU01373"/>
    </source>
</evidence>
<dbReference type="PROSITE" id="PS52029">
    <property type="entry name" value="LD_TPASE"/>
    <property type="match status" value="1"/>
</dbReference>
<name>A0A0F9ZJC2_9BACT</name>
<dbReference type="GO" id="GO:0016740">
    <property type="term" value="F:transferase activity"/>
    <property type="evidence" value="ECO:0007669"/>
    <property type="project" value="UniProtKB-KW"/>
</dbReference>
<keyword evidence="2" id="KW-0808">Transferase</keyword>
<reference evidence="8 9" key="1">
    <citation type="journal article" date="2015" name="Nature">
        <title>rRNA introns, odd ribosomes, and small enigmatic genomes across a large radiation of phyla.</title>
        <authorList>
            <person name="Brown C.T."/>
            <person name="Hug L.A."/>
            <person name="Thomas B.C."/>
            <person name="Sharon I."/>
            <person name="Castelle C.J."/>
            <person name="Singh A."/>
            <person name="Wilkins M.J."/>
            <person name="Williams K.H."/>
            <person name="Banfield J.F."/>
        </authorList>
    </citation>
    <scope>NUCLEOTIDE SEQUENCE [LARGE SCALE GENOMIC DNA]</scope>
</reference>
<dbReference type="GO" id="GO:0005576">
    <property type="term" value="C:extracellular region"/>
    <property type="evidence" value="ECO:0007669"/>
    <property type="project" value="TreeGrafter"/>
</dbReference>
<evidence type="ECO:0000256" key="5">
    <source>
        <dbReference type="ARBA" id="ARBA00023316"/>
    </source>
</evidence>
<proteinExistence type="predicted"/>
<evidence type="ECO:0000256" key="4">
    <source>
        <dbReference type="ARBA" id="ARBA00022984"/>
    </source>
</evidence>
<dbReference type="UniPathway" id="UPA00219"/>
<evidence type="ECO:0000259" key="7">
    <source>
        <dbReference type="PROSITE" id="PS52029"/>
    </source>
</evidence>
<evidence type="ECO:0000256" key="1">
    <source>
        <dbReference type="ARBA" id="ARBA00004752"/>
    </source>
</evidence>
<dbReference type="InterPro" id="IPR050979">
    <property type="entry name" value="LD-transpeptidase"/>
</dbReference>
<dbReference type="GO" id="GO:0018104">
    <property type="term" value="P:peptidoglycan-protein cross-linking"/>
    <property type="evidence" value="ECO:0007669"/>
    <property type="project" value="TreeGrafter"/>
</dbReference>
<comment type="caution">
    <text evidence="8">The sequence shown here is derived from an EMBL/GenBank/DDBJ whole genome shotgun (WGS) entry which is preliminary data.</text>
</comment>
<dbReference type="PANTHER" id="PTHR30582:SF2">
    <property type="entry name" value="L,D-TRANSPEPTIDASE YCIB-RELATED"/>
    <property type="match status" value="1"/>
</dbReference>
<feature type="active site" description="Proton donor/acceptor" evidence="6">
    <location>
        <position position="161"/>
    </location>
</feature>
<dbReference type="InterPro" id="IPR005490">
    <property type="entry name" value="LD_TPept_cat_dom"/>
</dbReference>
<protein>
    <recommendedName>
        <fullName evidence="7">L,D-TPase catalytic domain-containing protein</fullName>
    </recommendedName>
</protein>
<evidence type="ECO:0000313" key="8">
    <source>
        <dbReference type="EMBL" id="KKP44214.1"/>
    </source>
</evidence>
<evidence type="ECO:0000313" key="9">
    <source>
        <dbReference type="Proteomes" id="UP000034778"/>
    </source>
</evidence>
<evidence type="ECO:0000256" key="3">
    <source>
        <dbReference type="ARBA" id="ARBA00022960"/>
    </source>
</evidence>
<accession>A0A0F9ZJC2</accession>
<dbReference type="EMBL" id="LBOW01000010">
    <property type="protein sequence ID" value="KKP44214.1"/>
    <property type="molecule type" value="Genomic_DNA"/>
</dbReference>
<feature type="active site" description="Nucleophile" evidence="6">
    <location>
        <position position="177"/>
    </location>
</feature>
<sequence length="207" mass="23519">MRFKVIGIVILSLFTLLFLQSIKNSQANINPKSLTGDFNFSETKGSFNNQIVYSQEVKSINNRKDTKVLGELAGPKRIEIDLTNQKLYAFVGETKIYDFLISSGKWGKTPTGTFHIWGKFRYIKMSGGSKALHTYYYLPNVPYVMFFENEEVPAYRGFGIHGTYWHNNFGHPMSHGCINMKTEEAGLIYELMDIGTEIVIYGVAPES</sequence>
<dbReference type="CDD" id="cd16913">
    <property type="entry name" value="YkuD_like"/>
    <property type="match status" value="1"/>
</dbReference>